<dbReference type="EMBL" id="RBZU01000007">
    <property type="protein sequence ID" value="RKP53313.1"/>
    <property type="molecule type" value="Genomic_DNA"/>
</dbReference>
<organism evidence="1 2">
    <name type="scientific">Pararobbsia silviterrae</name>
    <dbReference type="NCBI Taxonomy" id="1792498"/>
    <lineage>
        <taxon>Bacteria</taxon>
        <taxon>Pseudomonadati</taxon>
        <taxon>Pseudomonadota</taxon>
        <taxon>Betaproteobacteria</taxon>
        <taxon>Burkholderiales</taxon>
        <taxon>Burkholderiaceae</taxon>
        <taxon>Pararobbsia</taxon>
    </lineage>
</organism>
<gene>
    <name evidence="1" type="ORF">D7S86_16435</name>
</gene>
<name>A0A494Y0F2_9BURK</name>
<reference evidence="1 2" key="1">
    <citation type="submission" date="2018-10" db="EMBL/GenBank/DDBJ databases">
        <title>Robbsia sp. DHC34, isolated from soil.</title>
        <authorList>
            <person name="Gao Z.-H."/>
            <person name="Qiu L.-H."/>
        </authorList>
    </citation>
    <scope>NUCLEOTIDE SEQUENCE [LARGE SCALE GENOMIC DNA]</scope>
    <source>
        <strain evidence="1 2">DHC34</strain>
    </source>
</reference>
<accession>A0A494Y0F2</accession>
<keyword evidence="2" id="KW-1185">Reference proteome</keyword>
<comment type="caution">
    <text evidence="1">The sequence shown here is derived from an EMBL/GenBank/DDBJ whole genome shotgun (WGS) entry which is preliminary data.</text>
</comment>
<protein>
    <submittedName>
        <fullName evidence="1">Uncharacterized protein</fullName>
    </submittedName>
</protein>
<dbReference type="AlphaFoldDB" id="A0A494Y0F2"/>
<sequence>MNHHASGLVDRDPQPFAFAACSSFASKRFACGSPLAASLAVCAGVSVASASAARAALLIDTFVEAAGALADADDEDDDVLDCFGAFALALDCVCDADAAFAARPAFAD</sequence>
<dbReference type="Proteomes" id="UP000270342">
    <property type="component" value="Unassembled WGS sequence"/>
</dbReference>
<evidence type="ECO:0000313" key="1">
    <source>
        <dbReference type="EMBL" id="RKP53313.1"/>
    </source>
</evidence>
<proteinExistence type="predicted"/>
<evidence type="ECO:0000313" key="2">
    <source>
        <dbReference type="Proteomes" id="UP000270342"/>
    </source>
</evidence>